<dbReference type="PANTHER" id="PTHR46284:SF1">
    <property type="entry name" value="PROTEIN KINESIN LIGHT CHAIN-RELATED 2"/>
    <property type="match status" value="1"/>
</dbReference>
<dbReference type="SMART" id="SM00028">
    <property type="entry name" value="TPR"/>
    <property type="match status" value="5"/>
</dbReference>
<protein>
    <submittedName>
        <fullName evidence="1">Uncharacterized protein</fullName>
    </submittedName>
</protein>
<dbReference type="Gene3D" id="1.25.40.10">
    <property type="entry name" value="Tetratricopeptide repeat domain"/>
    <property type="match status" value="2"/>
</dbReference>
<dbReference type="EMBL" id="AYRZ02000005">
    <property type="protein sequence ID" value="PHT82173.1"/>
    <property type="molecule type" value="Genomic_DNA"/>
</dbReference>
<gene>
    <name evidence="1" type="ORF">T459_15188</name>
</gene>
<dbReference type="Gramene" id="PHT82173">
    <property type="protein sequence ID" value="PHT82173"/>
    <property type="gene ID" value="T459_15188"/>
</dbReference>
<keyword evidence="2" id="KW-1185">Reference proteome</keyword>
<accession>A0A2G2ZJK9</accession>
<name>A0A2G2ZJK9_CAPAN</name>
<organism evidence="1 2">
    <name type="scientific">Capsicum annuum</name>
    <name type="common">Capsicum pepper</name>
    <dbReference type="NCBI Taxonomy" id="4072"/>
    <lineage>
        <taxon>Eukaryota</taxon>
        <taxon>Viridiplantae</taxon>
        <taxon>Streptophyta</taxon>
        <taxon>Embryophyta</taxon>
        <taxon>Tracheophyta</taxon>
        <taxon>Spermatophyta</taxon>
        <taxon>Magnoliopsida</taxon>
        <taxon>eudicotyledons</taxon>
        <taxon>Gunneridae</taxon>
        <taxon>Pentapetalae</taxon>
        <taxon>asterids</taxon>
        <taxon>lamiids</taxon>
        <taxon>Solanales</taxon>
        <taxon>Solanaceae</taxon>
        <taxon>Solanoideae</taxon>
        <taxon>Capsiceae</taxon>
        <taxon>Capsicum</taxon>
    </lineage>
</organism>
<evidence type="ECO:0000313" key="2">
    <source>
        <dbReference type="Proteomes" id="UP000222542"/>
    </source>
</evidence>
<dbReference type="Proteomes" id="UP000222542">
    <property type="component" value="Unassembled WGS sequence"/>
</dbReference>
<dbReference type="InterPro" id="IPR019734">
    <property type="entry name" value="TPR_rpt"/>
</dbReference>
<dbReference type="SUPFAM" id="SSF48452">
    <property type="entry name" value="TPR-like"/>
    <property type="match status" value="1"/>
</dbReference>
<dbReference type="STRING" id="4072.A0A2G2ZJK9"/>
<dbReference type="AlphaFoldDB" id="A0A2G2ZJK9"/>
<dbReference type="InterPro" id="IPR011990">
    <property type="entry name" value="TPR-like_helical_dom_sf"/>
</dbReference>
<evidence type="ECO:0000313" key="1">
    <source>
        <dbReference type="EMBL" id="PHT82173.1"/>
    </source>
</evidence>
<sequence>MNVKTAFLNGELEEEIYMEQPEGIVVPGKENKIPVPEKHHKITVTATNCNIGDTYLSMARYDEPICAYQKALTMFKSTKGKNHRSVASVYKRLADLYNKIGKFRESKSYCENALQIYIKTVPGSHPKEIVSGLVDVSVFYESINEPDQALELLRKAIKVYRNTPGQQRTIAGIEAQIGILHYILGEYVESYYSLKNALYAKNEAADLFEEARTIFETECGPYHADTLGIYSNLAGTYDAMGRTDDSIELLEFIVGMKEEKLRTTNPDGDDEKRRLTELLTESERVKSRKTRSLETFLGNMSHVFLKDQEINILER</sequence>
<reference evidence="1 2" key="2">
    <citation type="journal article" date="2017" name="Genome Biol.">
        <title>New reference genome sequences of hot pepper reveal the massive evolution of plant disease-resistance genes by retroduplication.</title>
        <authorList>
            <person name="Kim S."/>
            <person name="Park J."/>
            <person name="Yeom S.I."/>
            <person name="Kim Y.M."/>
            <person name="Seo E."/>
            <person name="Kim K.T."/>
            <person name="Kim M.S."/>
            <person name="Lee J.M."/>
            <person name="Cheong K."/>
            <person name="Shin H.S."/>
            <person name="Kim S.B."/>
            <person name="Han K."/>
            <person name="Lee J."/>
            <person name="Park M."/>
            <person name="Lee H.A."/>
            <person name="Lee H.Y."/>
            <person name="Lee Y."/>
            <person name="Oh S."/>
            <person name="Lee J.H."/>
            <person name="Choi E."/>
            <person name="Choi E."/>
            <person name="Lee S.E."/>
            <person name="Jeon J."/>
            <person name="Kim H."/>
            <person name="Choi G."/>
            <person name="Song H."/>
            <person name="Lee J."/>
            <person name="Lee S.C."/>
            <person name="Kwon J.K."/>
            <person name="Lee H.Y."/>
            <person name="Koo N."/>
            <person name="Hong Y."/>
            <person name="Kim R.W."/>
            <person name="Kang W.H."/>
            <person name="Huh J.H."/>
            <person name="Kang B.C."/>
            <person name="Yang T.J."/>
            <person name="Lee Y.H."/>
            <person name="Bennetzen J.L."/>
            <person name="Choi D."/>
        </authorList>
    </citation>
    <scope>NUCLEOTIDE SEQUENCE [LARGE SCALE GENOMIC DNA]</scope>
    <source>
        <strain evidence="2">cv. CM334</strain>
    </source>
</reference>
<dbReference type="Pfam" id="PF13424">
    <property type="entry name" value="TPR_12"/>
    <property type="match status" value="2"/>
</dbReference>
<comment type="caution">
    <text evidence="1">The sequence shown here is derived from an EMBL/GenBank/DDBJ whole genome shotgun (WGS) entry which is preliminary data.</text>
</comment>
<dbReference type="PANTHER" id="PTHR46284">
    <property type="entry name" value="PROTEIN KINESIN LIGHT CHAIN-RELATED 3"/>
    <property type="match status" value="1"/>
</dbReference>
<reference evidence="1 2" key="1">
    <citation type="journal article" date="2014" name="Nat. Genet.">
        <title>Genome sequence of the hot pepper provides insights into the evolution of pungency in Capsicum species.</title>
        <authorList>
            <person name="Kim S."/>
            <person name="Park M."/>
            <person name="Yeom S.I."/>
            <person name="Kim Y.M."/>
            <person name="Lee J.M."/>
            <person name="Lee H.A."/>
            <person name="Seo E."/>
            <person name="Choi J."/>
            <person name="Cheong K."/>
            <person name="Kim K.T."/>
            <person name="Jung K."/>
            <person name="Lee G.W."/>
            <person name="Oh S.K."/>
            <person name="Bae C."/>
            <person name="Kim S.B."/>
            <person name="Lee H.Y."/>
            <person name="Kim S.Y."/>
            <person name="Kim M.S."/>
            <person name="Kang B.C."/>
            <person name="Jo Y.D."/>
            <person name="Yang H.B."/>
            <person name="Jeong H.J."/>
            <person name="Kang W.H."/>
            <person name="Kwon J.K."/>
            <person name="Shin C."/>
            <person name="Lim J.Y."/>
            <person name="Park J.H."/>
            <person name="Huh J.H."/>
            <person name="Kim J.S."/>
            <person name="Kim B.D."/>
            <person name="Cohen O."/>
            <person name="Paran I."/>
            <person name="Suh M.C."/>
            <person name="Lee S.B."/>
            <person name="Kim Y.K."/>
            <person name="Shin Y."/>
            <person name="Noh S.J."/>
            <person name="Park J."/>
            <person name="Seo Y.S."/>
            <person name="Kwon S.Y."/>
            <person name="Kim H.A."/>
            <person name="Park J.M."/>
            <person name="Kim H.J."/>
            <person name="Choi S.B."/>
            <person name="Bosland P.W."/>
            <person name="Reeves G."/>
            <person name="Jo S.H."/>
            <person name="Lee B.W."/>
            <person name="Cho H.T."/>
            <person name="Choi H.S."/>
            <person name="Lee M.S."/>
            <person name="Yu Y."/>
            <person name="Do Choi Y."/>
            <person name="Park B.S."/>
            <person name="van Deynze A."/>
            <person name="Ashrafi H."/>
            <person name="Hill T."/>
            <person name="Kim W.T."/>
            <person name="Pai H.S."/>
            <person name="Ahn H.K."/>
            <person name="Yeam I."/>
            <person name="Giovannoni J.J."/>
            <person name="Rose J.K."/>
            <person name="Sorensen I."/>
            <person name="Lee S.J."/>
            <person name="Kim R.W."/>
            <person name="Choi I.Y."/>
            <person name="Choi B.S."/>
            <person name="Lim J.S."/>
            <person name="Lee Y.H."/>
            <person name="Choi D."/>
        </authorList>
    </citation>
    <scope>NUCLEOTIDE SEQUENCE [LARGE SCALE GENOMIC DNA]</scope>
    <source>
        <strain evidence="2">cv. CM334</strain>
    </source>
</reference>
<proteinExistence type="predicted"/>